<dbReference type="AlphaFoldDB" id="A0A7T8EB04"/>
<evidence type="ECO:0008006" key="2">
    <source>
        <dbReference type="Google" id="ProtNLM"/>
    </source>
</evidence>
<reference evidence="1" key="1">
    <citation type="submission" date="2018-09" db="EMBL/GenBank/DDBJ databases">
        <title>Genome sequencing and analysis.</title>
        <authorList>
            <person name="Huang Y.-T."/>
        </authorList>
    </citation>
    <scope>NUCLEOTIDE SEQUENCE</scope>
    <source>
        <strain evidence="1">HIDE</strain>
    </source>
</reference>
<sequence length="251" mass="29885">MKNIIVNLILKTARFFFAMSQIFNSGKRKKKILLYTDSRGTTVESLYKQRNPFFSYLKFLKEFDVVYKFCPHKFTSILDFLDYYDNCDDKFDFIILHCGIVDFAPRPISSYECMLKTKSDYLKRKNWLHYFNNRKDFLCNYEGEKTLQFMSVDFLEKEIIPELTKINGLIYIGINEVLSDWDGNYWRARPACINEQLVQDELMIRNLAISISLRHWDAHDIKKYTVDNVHYNKLGLSYIGIEIKKVLKNFG</sequence>
<organism evidence="1">
    <name type="scientific">Shewanella algae</name>
    <dbReference type="NCBI Taxonomy" id="38313"/>
    <lineage>
        <taxon>Bacteria</taxon>
        <taxon>Pseudomonadati</taxon>
        <taxon>Pseudomonadota</taxon>
        <taxon>Gammaproteobacteria</taxon>
        <taxon>Alteromonadales</taxon>
        <taxon>Shewanellaceae</taxon>
        <taxon>Shewanella</taxon>
    </lineage>
</organism>
<name>A0A7T8EB04_9GAMM</name>
<proteinExistence type="predicted"/>
<protein>
    <recommendedName>
        <fullName evidence="2">SGNH/GDSL hydrolase family protein</fullName>
    </recommendedName>
</protein>
<dbReference type="RefSeq" id="WP_208192974.1">
    <property type="nucleotide sequence ID" value="NZ_CP032664.1"/>
</dbReference>
<accession>A0A7T8EB04</accession>
<evidence type="ECO:0000313" key="1">
    <source>
        <dbReference type="EMBL" id="QQO83087.1"/>
    </source>
</evidence>
<dbReference type="EMBL" id="CP032664">
    <property type="protein sequence ID" value="QQO83087.1"/>
    <property type="molecule type" value="Genomic_DNA"/>
</dbReference>
<gene>
    <name evidence="1" type="ORF">D7032_07355</name>
</gene>